<evidence type="ECO:0000313" key="2">
    <source>
        <dbReference type="EMBL" id="OJF90262.1"/>
    </source>
</evidence>
<dbReference type="EMBL" id="LSRP01000142">
    <property type="protein sequence ID" value="OJF90262.1"/>
    <property type="molecule type" value="Genomic_DNA"/>
</dbReference>
<comment type="similarity">
    <text evidence="1">Belongs to the UPF0303 family.</text>
</comment>
<organism evidence="2 3">
    <name type="scientific">Pararhizobium antarcticum</name>
    <dbReference type="NCBI Taxonomy" id="1798805"/>
    <lineage>
        <taxon>Bacteria</taxon>
        <taxon>Pseudomonadati</taxon>
        <taxon>Pseudomonadota</taxon>
        <taxon>Alphaproteobacteria</taxon>
        <taxon>Hyphomicrobiales</taxon>
        <taxon>Rhizobiaceae</taxon>
        <taxon>Rhizobium/Agrobacterium group</taxon>
        <taxon>Pararhizobium</taxon>
    </lineage>
</organism>
<name>A0A657LLQ6_9HYPH</name>
<dbReference type="PANTHER" id="PTHR28255:SF1">
    <property type="entry name" value="UPF0303 PROTEIN YBR137W"/>
    <property type="match status" value="1"/>
</dbReference>
<keyword evidence="3" id="KW-1185">Reference proteome</keyword>
<dbReference type="PIRSF" id="PIRSF008757">
    <property type="entry name" value="UCP008757"/>
    <property type="match status" value="1"/>
</dbReference>
<proteinExistence type="inferred from homology"/>
<dbReference type="RefSeq" id="WP_071835690.1">
    <property type="nucleotide sequence ID" value="NZ_LSRP01000142.1"/>
</dbReference>
<dbReference type="InterPro" id="IPR010371">
    <property type="entry name" value="YBR137W-like"/>
</dbReference>
<dbReference type="OrthoDB" id="9815315at2"/>
<protein>
    <recommendedName>
        <fullName evidence="1">UPF0303 protein AX760_24315</fullName>
    </recommendedName>
</protein>
<dbReference type="InterPro" id="IPR005624">
    <property type="entry name" value="PduO/GlcC-like"/>
</dbReference>
<comment type="caution">
    <text evidence="2">The sequence shown here is derived from an EMBL/GenBank/DDBJ whole genome shotgun (WGS) entry which is preliminary data.</text>
</comment>
<reference evidence="2 3" key="1">
    <citation type="submission" date="2016-02" db="EMBL/GenBank/DDBJ databases">
        <title>Genome sequencing of a beta-galactosidase producing bacteria Rhizobium sp. 59.</title>
        <authorList>
            <person name="Wang D."/>
            <person name="Kot W."/>
            <person name="Qin Y."/>
            <person name="Hansen L."/>
            <person name="Naqvi K."/>
            <person name="Rensing C."/>
        </authorList>
    </citation>
    <scope>NUCLEOTIDE SEQUENCE [LARGE SCALE GENOMIC DNA]</scope>
    <source>
        <strain evidence="2 3">59</strain>
    </source>
</reference>
<dbReference type="HAMAP" id="MF_00761">
    <property type="entry name" value="UPF0303"/>
    <property type="match status" value="1"/>
</dbReference>
<dbReference type="AlphaFoldDB" id="A0A657LLQ6"/>
<dbReference type="InterPro" id="IPR038084">
    <property type="entry name" value="PduO/GlcC-like_sf"/>
</dbReference>
<dbReference type="SUPFAM" id="SSF143744">
    <property type="entry name" value="GlcG-like"/>
    <property type="match status" value="1"/>
</dbReference>
<dbReference type="Pfam" id="PF03928">
    <property type="entry name" value="HbpS-like"/>
    <property type="match status" value="1"/>
</dbReference>
<dbReference type="Proteomes" id="UP000182661">
    <property type="component" value="Unassembled WGS sequence"/>
</dbReference>
<evidence type="ECO:0000256" key="1">
    <source>
        <dbReference type="HAMAP-Rule" id="MF_00761"/>
    </source>
</evidence>
<dbReference type="NCBIfam" id="NF002696">
    <property type="entry name" value="PRK02487.1-5"/>
    <property type="match status" value="1"/>
</dbReference>
<dbReference type="Gene3D" id="3.30.450.150">
    <property type="entry name" value="Haem-degrading domain"/>
    <property type="match status" value="1"/>
</dbReference>
<gene>
    <name evidence="2" type="ORF">AX760_24315</name>
</gene>
<dbReference type="PANTHER" id="PTHR28255">
    <property type="match status" value="1"/>
</dbReference>
<sequence>MGIDDDLGRIALQEKALQFDSFSLDTGWALGALLQDTARQRKLGVVIDVSLFSMPVFYAALEGASPDNPHWVRRKRNTVFRFFKSSYATGLTLAKQGTDLQTKFGLPDSDYAPHGGSFPIVVKGTGCIGAVTVSGLPQRTDHDMVVEALASLLGQDLAPLKLADH</sequence>
<accession>A0A657LLQ6</accession>
<evidence type="ECO:0000313" key="3">
    <source>
        <dbReference type="Proteomes" id="UP000182661"/>
    </source>
</evidence>